<evidence type="ECO:0000313" key="2">
    <source>
        <dbReference type="EMBL" id="GGT91774.1"/>
    </source>
</evidence>
<dbReference type="EMBL" id="BMQS01000005">
    <property type="protein sequence ID" value="GGT91774.1"/>
    <property type="molecule type" value="Genomic_DNA"/>
</dbReference>
<gene>
    <name evidence="2" type="ORF">GCM10007116_06870</name>
    <name evidence="1" type="ORF">HS1genome_0349</name>
</gene>
<evidence type="ECO:0000313" key="3">
    <source>
        <dbReference type="Proteomes" id="UP000276741"/>
    </source>
</evidence>
<reference evidence="2" key="4">
    <citation type="submission" date="2020-09" db="EMBL/GenBank/DDBJ databases">
        <authorList>
            <person name="Sun Q."/>
            <person name="Ohkuma M."/>
        </authorList>
    </citation>
    <scope>NUCLEOTIDE SEQUENCE</scope>
    <source>
        <strain evidence="2">JCM 31740</strain>
    </source>
</reference>
<dbReference type="KEGG" id="sacd:HS1genome_0349"/>
<accession>A0A348B1A8</accession>
<keyword evidence="3" id="KW-1185">Reference proteome</keyword>
<reference evidence="2" key="1">
    <citation type="journal article" date="2014" name="Int. J. Syst. Evol. Microbiol.">
        <title>Complete genome sequence of Corynebacterium casei LMG S-19264T (=DSM 44701T), isolated from a smear-ripened cheese.</title>
        <authorList>
            <consortium name="US DOE Joint Genome Institute (JGI-PGF)"/>
            <person name="Walter F."/>
            <person name="Albersmeier A."/>
            <person name="Kalinowski J."/>
            <person name="Ruckert C."/>
        </authorList>
    </citation>
    <scope>NUCLEOTIDE SEQUENCE</scope>
    <source>
        <strain evidence="2">JCM 31740</strain>
    </source>
</reference>
<organism evidence="1 3">
    <name type="scientific">Sulfodiicoccus acidiphilus</name>
    <dbReference type="NCBI Taxonomy" id="1670455"/>
    <lineage>
        <taxon>Archaea</taxon>
        <taxon>Thermoproteota</taxon>
        <taxon>Thermoprotei</taxon>
        <taxon>Sulfolobales</taxon>
        <taxon>Sulfolobaceae</taxon>
        <taxon>Sulfodiicoccus</taxon>
    </lineage>
</organism>
<dbReference type="Proteomes" id="UP000616143">
    <property type="component" value="Unassembled WGS sequence"/>
</dbReference>
<dbReference type="AlphaFoldDB" id="A0A348B1A8"/>
<dbReference type="EMBL" id="AP018553">
    <property type="protein sequence ID" value="BBD71960.1"/>
    <property type="molecule type" value="Genomic_DNA"/>
</dbReference>
<name>A0A348B1A8_9CREN</name>
<reference evidence="3" key="2">
    <citation type="submission" date="2018-04" db="EMBL/GenBank/DDBJ databases">
        <title>Complete genome sequence of Sulfodiicoccus acidiphilus strain HS-1.</title>
        <authorList>
            <person name="Sakai H.D."/>
            <person name="Kurosawa N."/>
        </authorList>
    </citation>
    <scope>NUCLEOTIDE SEQUENCE [LARGE SCALE GENOMIC DNA]</scope>
    <source>
        <strain evidence="3">HS-1</strain>
    </source>
</reference>
<dbReference type="GeneID" id="69060032"/>
<proteinExistence type="predicted"/>
<evidence type="ECO:0000313" key="1">
    <source>
        <dbReference type="EMBL" id="BBD71960.1"/>
    </source>
</evidence>
<dbReference type="Proteomes" id="UP000276741">
    <property type="component" value="Chromosome"/>
</dbReference>
<reference evidence="1" key="3">
    <citation type="journal article" date="2019" name="BMC Res. Notes">
        <title>Complete genome sequence of the Sulfodiicoccus acidiphilus strain HS-1T, the first crenarchaeon that lacks polB3, isolated from an acidic hot spring in Ohwaku-dani, Hakone, Japan.</title>
        <authorList>
            <person name="Sakai H.D."/>
            <person name="Kurosawa N."/>
        </authorList>
    </citation>
    <scope>NUCLEOTIDE SEQUENCE</scope>
    <source>
        <strain evidence="1">HS-1</strain>
    </source>
</reference>
<dbReference type="RefSeq" id="WP_229768133.1">
    <property type="nucleotide sequence ID" value="NZ_AP018553.1"/>
</dbReference>
<protein>
    <submittedName>
        <fullName evidence="1">Uncharacterized protein</fullName>
    </submittedName>
</protein>
<sequence length="220" mass="25029">MKEQRLEDNEYSRRVAKLLSEYKLAEDVHELTGEPPGFDGERLVVKKWPEELGEFPVELAREGDGGRPYWEIPNTAVPLYLKMLWTGGLNYAQKTRDTSVEFINILLEDGTYLILEGEESQVSVPYPRGLAVTHTHPNICLFSSTDLRTADRAFIMGYLIDAVMTDRCVTVVYRVGPYTEEDRTELLRRAKTVDSANTLEELMTIESINVGNLRTLTARP</sequence>